<gene>
    <name evidence="2" type="ORF">Vau01_045700</name>
</gene>
<evidence type="ECO:0000313" key="3">
    <source>
        <dbReference type="Proteomes" id="UP000612585"/>
    </source>
</evidence>
<evidence type="ECO:0000313" key="2">
    <source>
        <dbReference type="EMBL" id="GIJ57054.1"/>
    </source>
</evidence>
<organism evidence="2 3">
    <name type="scientific">Virgisporangium aurantiacum</name>
    <dbReference type="NCBI Taxonomy" id="175570"/>
    <lineage>
        <taxon>Bacteria</taxon>
        <taxon>Bacillati</taxon>
        <taxon>Actinomycetota</taxon>
        <taxon>Actinomycetes</taxon>
        <taxon>Micromonosporales</taxon>
        <taxon>Micromonosporaceae</taxon>
        <taxon>Virgisporangium</taxon>
    </lineage>
</organism>
<dbReference type="AlphaFoldDB" id="A0A8J4E0K0"/>
<reference evidence="2" key="1">
    <citation type="submission" date="2021-01" db="EMBL/GenBank/DDBJ databases">
        <title>Whole genome shotgun sequence of Virgisporangium aurantiacum NBRC 16421.</title>
        <authorList>
            <person name="Komaki H."/>
            <person name="Tamura T."/>
        </authorList>
    </citation>
    <scope>NUCLEOTIDE SEQUENCE</scope>
    <source>
        <strain evidence="2">NBRC 16421</strain>
    </source>
</reference>
<feature type="compositionally biased region" description="Basic and acidic residues" evidence="1">
    <location>
        <begin position="14"/>
        <end position="24"/>
    </location>
</feature>
<feature type="region of interest" description="Disordered" evidence="1">
    <location>
        <begin position="1"/>
        <end position="57"/>
    </location>
</feature>
<accession>A0A8J4E0K0</accession>
<comment type="caution">
    <text evidence="2">The sequence shown here is derived from an EMBL/GenBank/DDBJ whole genome shotgun (WGS) entry which is preliminary data.</text>
</comment>
<dbReference type="Proteomes" id="UP000612585">
    <property type="component" value="Unassembled WGS sequence"/>
</dbReference>
<feature type="compositionally biased region" description="Basic and acidic residues" evidence="1">
    <location>
        <begin position="41"/>
        <end position="56"/>
    </location>
</feature>
<name>A0A8J4E0K0_9ACTN</name>
<evidence type="ECO:0000256" key="1">
    <source>
        <dbReference type="SAM" id="MobiDB-lite"/>
    </source>
</evidence>
<protein>
    <submittedName>
        <fullName evidence="2">Uncharacterized protein</fullName>
    </submittedName>
</protein>
<proteinExistence type="predicted"/>
<keyword evidence="3" id="KW-1185">Reference proteome</keyword>
<dbReference type="EMBL" id="BOPG01000028">
    <property type="protein sequence ID" value="GIJ57054.1"/>
    <property type="molecule type" value="Genomic_DNA"/>
</dbReference>
<sequence length="120" mass="13049">MRGSVGGEGQRPVRLVDPDDRAGRADQVGDLEGDVTGAGAEVEHPHARRDARDLQDGPRCGCEHPGLVLQPRQLGRVVSEQICRVCGHARRMGRAAVQFPRQSLVNRWSILVNSHGFSHG</sequence>